<evidence type="ECO:0000313" key="1">
    <source>
        <dbReference type="EMBL" id="MBP2181845.1"/>
    </source>
</evidence>
<name>A0ABS4PR01_9PSEU</name>
<gene>
    <name evidence="1" type="ORF">JOM49_003371</name>
</gene>
<accession>A0ABS4PR01</accession>
<keyword evidence="2" id="KW-1185">Reference proteome</keyword>
<evidence type="ECO:0008006" key="3">
    <source>
        <dbReference type="Google" id="ProtNLM"/>
    </source>
</evidence>
<dbReference type="InterPro" id="IPR036894">
    <property type="entry name" value="YbaB-like_sf"/>
</dbReference>
<dbReference type="EMBL" id="JAGGMS010000001">
    <property type="protein sequence ID" value="MBP2181845.1"/>
    <property type="molecule type" value="Genomic_DNA"/>
</dbReference>
<comment type="caution">
    <text evidence="1">The sequence shown here is derived from an EMBL/GenBank/DDBJ whole genome shotgun (WGS) entry which is preliminary data.</text>
</comment>
<dbReference type="Gene3D" id="3.30.1310.10">
    <property type="entry name" value="Nucleoid-associated protein YbaB-like domain"/>
    <property type="match status" value="1"/>
</dbReference>
<sequence>MITGTARDADAGITVEVAPGGSLQDLTFDQRSLRLSGERLAEAVLRLVETATARADQRVRHEFGLGEAELTALGIGGDTELAENTTPDTWRV</sequence>
<dbReference type="Proteomes" id="UP000741013">
    <property type="component" value="Unassembled WGS sequence"/>
</dbReference>
<evidence type="ECO:0000313" key="2">
    <source>
        <dbReference type="Proteomes" id="UP000741013"/>
    </source>
</evidence>
<dbReference type="RefSeq" id="WP_209665214.1">
    <property type="nucleotide sequence ID" value="NZ_JAGGMS010000001.1"/>
</dbReference>
<organism evidence="1 2">
    <name type="scientific">Amycolatopsis magusensis</name>
    <dbReference type="NCBI Taxonomy" id="882444"/>
    <lineage>
        <taxon>Bacteria</taxon>
        <taxon>Bacillati</taxon>
        <taxon>Actinomycetota</taxon>
        <taxon>Actinomycetes</taxon>
        <taxon>Pseudonocardiales</taxon>
        <taxon>Pseudonocardiaceae</taxon>
        <taxon>Amycolatopsis</taxon>
    </lineage>
</organism>
<reference evidence="1 2" key="1">
    <citation type="submission" date="2021-03" db="EMBL/GenBank/DDBJ databases">
        <title>Sequencing the genomes of 1000 actinobacteria strains.</title>
        <authorList>
            <person name="Klenk H.-P."/>
        </authorList>
    </citation>
    <scope>NUCLEOTIDE SEQUENCE [LARGE SCALE GENOMIC DNA]</scope>
    <source>
        <strain evidence="1 2">DSM 45510</strain>
    </source>
</reference>
<proteinExistence type="predicted"/>
<protein>
    <recommendedName>
        <fullName evidence="3">YbaB/EbfC DNA-binding family protein</fullName>
    </recommendedName>
</protein>